<dbReference type="Pfam" id="PF13546">
    <property type="entry name" value="DDE_5"/>
    <property type="match status" value="1"/>
</dbReference>
<comment type="caution">
    <text evidence="2">The sequence shown here is derived from an EMBL/GenBank/DDBJ whole genome shotgun (WGS) entry which is preliminary data.</text>
</comment>
<accession>A0A0F9DTW8</accession>
<name>A0A0F9DTW8_9ZZZZ</name>
<proteinExistence type="predicted"/>
<reference evidence="2" key="1">
    <citation type="journal article" date="2015" name="Nature">
        <title>Complex archaea that bridge the gap between prokaryotes and eukaryotes.</title>
        <authorList>
            <person name="Spang A."/>
            <person name="Saw J.H."/>
            <person name="Jorgensen S.L."/>
            <person name="Zaremba-Niedzwiedzka K."/>
            <person name="Martijn J."/>
            <person name="Lind A.E."/>
            <person name="van Eijk R."/>
            <person name="Schleper C."/>
            <person name="Guy L."/>
            <person name="Ettema T.J."/>
        </authorList>
    </citation>
    <scope>NUCLEOTIDE SEQUENCE</scope>
</reference>
<feature type="domain" description="Transposase IS701-like DDE" evidence="1">
    <location>
        <begin position="2"/>
        <end position="115"/>
    </location>
</feature>
<dbReference type="AlphaFoldDB" id="A0A0F9DTW8"/>
<gene>
    <name evidence="2" type="ORF">LCGC14_2157350</name>
</gene>
<dbReference type="InterPro" id="IPR038721">
    <property type="entry name" value="IS701-like_DDE_dom"/>
</dbReference>
<evidence type="ECO:0000313" key="2">
    <source>
        <dbReference type="EMBL" id="KKL65199.1"/>
    </source>
</evidence>
<organism evidence="2">
    <name type="scientific">marine sediment metagenome</name>
    <dbReference type="NCBI Taxonomy" id="412755"/>
    <lineage>
        <taxon>unclassified sequences</taxon>
        <taxon>metagenomes</taxon>
        <taxon>ecological metagenomes</taxon>
    </lineage>
</organism>
<sequence>MEFRTKPQIALELIDRALQNGVRVSAWTFDELYGRDGKFLDGLQQRGQAFVAEVPANFHGWVQKPKILRSGPKKSRKRGQPKQYPRLARRRLSCEVRNLLKYSPVFREQSWQRYRIKDTDKGPAVWEIKWAVFWRKGEDGLPVRRHCLIVARNVLSGEVKYFVTNRVPGERGTTLRWLLRVGFGRWSVESCFREAKDELGMDHYQVRGWRCLRRHFFVTQLSHLFCARMRQEYDDPAGKQPDRLTVQQVRSATNTWLSSVDLKPAARHERYEQELEKQRYYQRRNQQARKSHTKTRITRLRELGIDVDQIKSCITERHDNDIRCFPSNVYSHE</sequence>
<dbReference type="InterPro" id="IPR039365">
    <property type="entry name" value="IS701-like"/>
</dbReference>
<protein>
    <recommendedName>
        <fullName evidence="1">Transposase IS701-like DDE domain-containing protein</fullName>
    </recommendedName>
</protein>
<dbReference type="EMBL" id="LAZR01027611">
    <property type="protein sequence ID" value="KKL65199.1"/>
    <property type="molecule type" value="Genomic_DNA"/>
</dbReference>
<dbReference type="PANTHER" id="PTHR33627">
    <property type="entry name" value="TRANSPOSASE"/>
    <property type="match status" value="1"/>
</dbReference>
<evidence type="ECO:0000259" key="1">
    <source>
        <dbReference type="Pfam" id="PF13546"/>
    </source>
</evidence>
<dbReference type="PANTHER" id="PTHR33627:SF1">
    <property type="entry name" value="TRANSPOSASE"/>
    <property type="match status" value="1"/>
</dbReference>